<proteinExistence type="predicted"/>
<accession>A0A3B0U5T3</accession>
<keyword evidence="1" id="KW-0812">Transmembrane</keyword>
<sequence>MTKAKKNDGYKKFVKFLGGCFVLVLGITLILCWWSDVIVFFKGITGMLLAGGGLLTLYLVGNKT</sequence>
<keyword evidence="1" id="KW-1133">Transmembrane helix</keyword>
<protein>
    <submittedName>
        <fullName evidence="2">Uncharacterized protein</fullName>
    </submittedName>
</protein>
<feature type="transmembrane region" description="Helical" evidence="1">
    <location>
        <begin position="37"/>
        <end position="60"/>
    </location>
</feature>
<feature type="transmembrane region" description="Helical" evidence="1">
    <location>
        <begin position="12"/>
        <end position="31"/>
    </location>
</feature>
<evidence type="ECO:0000313" key="2">
    <source>
        <dbReference type="EMBL" id="VAW19829.1"/>
    </source>
</evidence>
<reference evidence="2" key="1">
    <citation type="submission" date="2018-06" db="EMBL/GenBank/DDBJ databases">
        <authorList>
            <person name="Zhirakovskaya E."/>
        </authorList>
    </citation>
    <scope>NUCLEOTIDE SEQUENCE</scope>
</reference>
<dbReference type="EMBL" id="UOEN01000502">
    <property type="protein sequence ID" value="VAW19829.1"/>
    <property type="molecule type" value="Genomic_DNA"/>
</dbReference>
<dbReference type="AlphaFoldDB" id="A0A3B0U5T3"/>
<gene>
    <name evidence="2" type="ORF">MNBD_BACTEROID05-711</name>
</gene>
<evidence type="ECO:0000256" key="1">
    <source>
        <dbReference type="SAM" id="Phobius"/>
    </source>
</evidence>
<organism evidence="2">
    <name type="scientific">hydrothermal vent metagenome</name>
    <dbReference type="NCBI Taxonomy" id="652676"/>
    <lineage>
        <taxon>unclassified sequences</taxon>
        <taxon>metagenomes</taxon>
        <taxon>ecological metagenomes</taxon>
    </lineage>
</organism>
<name>A0A3B0U5T3_9ZZZZ</name>
<keyword evidence="1" id="KW-0472">Membrane</keyword>